<dbReference type="Pfam" id="PF07992">
    <property type="entry name" value="Pyr_redox_2"/>
    <property type="match status" value="1"/>
</dbReference>
<dbReference type="InterPro" id="IPR009051">
    <property type="entry name" value="Helical_ferredxn"/>
</dbReference>
<feature type="domain" description="4Fe-4S ferredoxin-type" evidence="4">
    <location>
        <begin position="532"/>
        <end position="561"/>
    </location>
</feature>
<evidence type="ECO:0000313" key="6">
    <source>
        <dbReference type="Proteomes" id="UP000239735"/>
    </source>
</evidence>
<evidence type="ECO:0000256" key="1">
    <source>
        <dbReference type="ARBA" id="ARBA00022723"/>
    </source>
</evidence>
<dbReference type="InterPro" id="IPR017900">
    <property type="entry name" value="4Fe4S_Fe_S_CS"/>
</dbReference>
<dbReference type="Pfam" id="PF12838">
    <property type="entry name" value="Fer4_7"/>
    <property type="match status" value="1"/>
</dbReference>
<dbReference type="PANTHER" id="PTHR42783">
    <property type="entry name" value="GLUTAMATE SYNTHASE [NADPH] SMALL CHAIN"/>
    <property type="match status" value="1"/>
</dbReference>
<dbReference type="Gene3D" id="3.50.50.60">
    <property type="entry name" value="FAD/NAD(P)-binding domain"/>
    <property type="match status" value="2"/>
</dbReference>
<dbReference type="SUPFAM" id="SSF51971">
    <property type="entry name" value="Nucleotide-binding domain"/>
    <property type="match status" value="1"/>
</dbReference>
<sequence>MQRRFIEKKVDRDWLNTNFPCMMACPAHTNAGRYVELIAKGEFEEAYRYAREPNPLASICGRVCAHPCETACRRGEIDKPIAIRALKRFLTEQYGPESRHPINVNAGRAQAKLPFRIAIVGAGPVGLAAAHDLALMGYAVTIFEASQVAGGMLYLGLPEYRLPRDVVEAQVREILSTGDITLKLSQAAGRDFTIADLRRDFDAVLIAVGAHRSRDLTIPGVNLDGVYKGIDFLLNVNLGYRFTIGKKVLVIGGGNVAMDVARSAAREVLRQHSGGVENFEPSQGSLDAVAAREMMDVSLSALRLGAQEVHLVCLETRNEMPAALEEIEEAEQEGIIIHPGFGPKQIIGEQGRAVALEVLKTKSVFDANHRFSPTFYENNEIRLDCDTIIMAIGQAPNLAFLSPEDGVDVSPRGLIAINPQTLMTSAAGVFAGGDCVFGPRLIIDSVADGKRAAVGIDEYLRGTSHPEPIVEVEVLERHSMPLNLLDLTRPQIPMLPLNRRTGVTEVEIGYNAETAMAEAQRCLHCWVNTVFEGMPEDGTECILCGGCVDVCPESCLELVSLDRISFDDATTGQLAEVRDLLGVEFDDIKADELGVIAGSAMLKDESRCIRCGLCAARCPAGTITMESFNLVSADPTGLISVESIDRPLRSKPALTDTLKR</sequence>
<keyword evidence="3" id="KW-0411">Iron-sulfur</keyword>
<dbReference type="InterPro" id="IPR036188">
    <property type="entry name" value="FAD/NAD-bd_sf"/>
</dbReference>
<organism evidence="5 6">
    <name type="scientific">Candidatus Sulfuritelmatomonas gaucii</name>
    <dbReference type="NCBI Taxonomy" id="2043161"/>
    <lineage>
        <taxon>Bacteria</taxon>
        <taxon>Pseudomonadati</taxon>
        <taxon>Acidobacteriota</taxon>
        <taxon>Terriglobia</taxon>
        <taxon>Terriglobales</taxon>
        <taxon>Acidobacteriaceae</taxon>
        <taxon>Candidatus Sulfuritelmatomonas</taxon>
    </lineage>
</organism>
<dbReference type="AlphaFoldDB" id="A0A2N9L710"/>
<dbReference type="InterPro" id="IPR023753">
    <property type="entry name" value="FAD/NAD-binding_dom"/>
</dbReference>
<evidence type="ECO:0000313" key="5">
    <source>
        <dbReference type="EMBL" id="SPE19082.1"/>
    </source>
</evidence>
<evidence type="ECO:0000256" key="2">
    <source>
        <dbReference type="ARBA" id="ARBA00023004"/>
    </source>
</evidence>
<dbReference type="Proteomes" id="UP000239735">
    <property type="component" value="Unassembled WGS sequence"/>
</dbReference>
<dbReference type="Gene3D" id="1.10.1060.10">
    <property type="entry name" value="Alpha-helical ferredoxin"/>
    <property type="match status" value="1"/>
</dbReference>
<dbReference type="InterPro" id="IPR028261">
    <property type="entry name" value="DPD_II"/>
</dbReference>
<keyword evidence="1" id="KW-0479">Metal-binding</keyword>
<dbReference type="EMBL" id="OKRB01000075">
    <property type="protein sequence ID" value="SPE19082.1"/>
    <property type="molecule type" value="Genomic_DNA"/>
</dbReference>
<protein>
    <submittedName>
        <fullName evidence="5">FAD-dependent pyridine nucleotide-disulphide oxidoreductase</fullName>
    </submittedName>
</protein>
<dbReference type="SUPFAM" id="SSF54862">
    <property type="entry name" value="4Fe-4S ferredoxins"/>
    <property type="match status" value="1"/>
</dbReference>
<keyword evidence="2" id="KW-0408">Iron</keyword>
<feature type="domain" description="4Fe-4S ferredoxin-type" evidence="4">
    <location>
        <begin position="598"/>
        <end position="628"/>
    </location>
</feature>
<evidence type="ECO:0000259" key="4">
    <source>
        <dbReference type="PROSITE" id="PS51379"/>
    </source>
</evidence>
<dbReference type="GO" id="GO:0046872">
    <property type="term" value="F:metal ion binding"/>
    <property type="evidence" value="ECO:0007669"/>
    <property type="project" value="UniProtKB-KW"/>
</dbReference>
<dbReference type="PANTHER" id="PTHR42783:SF3">
    <property type="entry name" value="GLUTAMATE SYNTHASE [NADPH] SMALL CHAIN-RELATED"/>
    <property type="match status" value="1"/>
</dbReference>
<dbReference type="PROSITE" id="PS00198">
    <property type="entry name" value="4FE4S_FER_1"/>
    <property type="match status" value="1"/>
</dbReference>
<gene>
    <name evidence="5" type="ORF">SBA5_20029</name>
</gene>
<dbReference type="Gene3D" id="3.40.50.720">
    <property type="entry name" value="NAD(P)-binding Rossmann-like Domain"/>
    <property type="match status" value="1"/>
</dbReference>
<name>A0A2N9L710_9BACT</name>
<evidence type="ECO:0000256" key="3">
    <source>
        <dbReference type="ARBA" id="ARBA00023014"/>
    </source>
</evidence>
<dbReference type="OrthoDB" id="9803192at2"/>
<reference evidence="6" key="1">
    <citation type="submission" date="2018-02" db="EMBL/GenBank/DDBJ databases">
        <authorList>
            <person name="Hausmann B."/>
        </authorList>
    </citation>
    <scope>NUCLEOTIDE SEQUENCE [LARGE SCALE GENOMIC DNA]</scope>
    <source>
        <strain evidence="6">Peat soil MAG SbA5</strain>
    </source>
</reference>
<dbReference type="InterPro" id="IPR017896">
    <property type="entry name" value="4Fe4S_Fe-S-bd"/>
</dbReference>
<dbReference type="PRINTS" id="PR00419">
    <property type="entry name" value="ADXRDTASE"/>
</dbReference>
<accession>A0A2N9L710</accession>
<dbReference type="Gene3D" id="3.30.70.20">
    <property type="match status" value="1"/>
</dbReference>
<dbReference type="PROSITE" id="PS51379">
    <property type="entry name" value="4FE4S_FER_2"/>
    <property type="match status" value="2"/>
</dbReference>
<dbReference type="Pfam" id="PF14691">
    <property type="entry name" value="Fer4_20"/>
    <property type="match status" value="1"/>
</dbReference>
<proteinExistence type="predicted"/>
<dbReference type="SUPFAM" id="SSF46548">
    <property type="entry name" value="alpha-helical ferredoxin"/>
    <property type="match status" value="2"/>
</dbReference>
<dbReference type="GO" id="GO:0016491">
    <property type="term" value="F:oxidoreductase activity"/>
    <property type="evidence" value="ECO:0007669"/>
    <property type="project" value="InterPro"/>
</dbReference>
<dbReference type="GO" id="GO:0051536">
    <property type="term" value="F:iron-sulfur cluster binding"/>
    <property type="evidence" value="ECO:0007669"/>
    <property type="project" value="UniProtKB-KW"/>
</dbReference>